<keyword evidence="4 6" id="KW-1133">Transmembrane helix</keyword>
<dbReference type="AlphaFoldDB" id="A0A255YY86"/>
<dbReference type="OrthoDB" id="9807053at2"/>
<evidence type="ECO:0000256" key="2">
    <source>
        <dbReference type="ARBA" id="ARBA00022475"/>
    </source>
</evidence>
<dbReference type="GO" id="GO:0005886">
    <property type="term" value="C:plasma membrane"/>
    <property type="evidence" value="ECO:0007669"/>
    <property type="project" value="UniProtKB-SubCell"/>
</dbReference>
<comment type="subcellular location">
    <subcellularLocation>
        <location evidence="1">Cell membrane</location>
        <topology evidence="1">Multi-pass membrane protein</topology>
    </subcellularLocation>
</comment>
<feature type="transmembrane region" description="Helical" evidence="6">
    <location>
        <begin position="148"/>
        <end position="176"/>
    </location>
</feature>
<reference evidence="7 8" key="1">
    <citation type="submission" date="2017-07" db="EMBL/GenBank/DDBJ databases">
        <title>Niveispirillum cyanobacteriorum sp. nov., isolated from cyanobacterial aggregates in a eutrophic lake.</title>
        <authorList>
            <person name="Cai H."/>
        </authorList>
    </citation>
    <scope>NUCLEOTIDE SEQUENCE [LARGE SCALE GENOMIC DNA]</scope>
    <source>
        <strain evidence="8">TH1-14</strain>
    </source>
</reference>
<accession>A0A255YY86</accession>
<keyword evidence="3 6" id="KW-0812">Transmembrane</keyword>
<keyword evidence="8" id="KW-1185">Reference proteome</keyword>
<sequence length="210" mass="22591">MLFDVDLLAAFSLTALLLAYAPGPDNIFVLTQAALKGPWKGVMVTLGLCTGLIVHTTGVALGVAVVFQTSPTAFTLLAVVGALYLLYLAWGAWRAAPETLTDPTMDDRGEWGRLYLRGIIMNVTNPKVAIFFLAFLPQFTAPERGNLAMQLFILGTVFMLCALLAFSSIAFAAGSIRPWLRTSNRGQILLNRVAALVFVGLALTLLTAQQ</sequence>
<feature type="transmembrane region" description="Helical" evidence="6">
    <location>
        <begin position="114"/>
        <end position="136"/>
    </location>
</feature>
<dbReference type="PANTHER" id="PTHR30086">
    <property type="entry name" value="ARGININE EXPORTER PROTEIN ARGO"/>
    <property type="match status" value="1"/>
</dbReference>
<protein>
    <submittedName>
        <fullName evidence="7">Threonine transporter RhtB</fullName>
    </submittedName>
</protein>
<dbReference type="GO" id="GO:0015171">
    <property type="term" value="F:amino acid transmembrane transporter activity"/>
    <property type="evidence" value="ECO:0007669"/>
    <property type="project" value="TreeGrafter"/>
</dbReference>
<name>A0A255YY86_9PROT</name>
<evidence type="ECO:0000313" key="8">
    <source>
        <dbReference type="Proteomes" id="UP000216998"/>
    </source>
</evidence>
<dbReference type="InterPro" id="IPR001123">
    <property type="entry name" value="LeuE-type"/>
</dbReference>
<dbReference type="RefSeq" id="WP_094456606.1">
    <property type="nucleotide sequence ID" value="NZ_NOXU01000029.1"/>
</dbReference>
<evidence type="ECO:0000256" key="3">
    <source>
        <dbReference type="ARBA" id="ARBA00022692"/>
    </source>
</evidence>
<feature type="transmembrane region" description="Helical" evidence="6">
    <location>
        <begin position="44"/>
        <end position="67"/>
    </location>
</feature>
<evidence type="ECO:0000256" key="1">
    <source>
        <dbReference type="ARBA" id="ARBA00004651"/>
    </source>
</evidence>
<feature type="transmembrane region" description="Helical" evidence="6">
    <location>
        <begin position="73"/>
        <end position="93"/>
    </location>
</feature>
<feature type="transmembrane region" description="Helical" evidence="6">
    <location>
        <begin position="188"/>
        <end position="208"/>
    </location>
</feature>
<dbReference type="PANTHER" id="PTHR30086:SF20">
    <property type="entry name" value="ARGININE EXPORTER PROTEIN ARGO-RELATED"/>
    <property type="match status" value="1"/>
</dbReference>
<evidence type="ECO:0000256" key="5">
    <source>
        <dbReference type="ARBA" id="ARBA00023136"/>
    </source>
</evidence>
<gene>
    <name evidence="7" type="ORF">CHU95_12125</name>
</gene>
<keyword evidence="2" id="KW-1003">Cell membrane</keyword>
<evidence type="ECO:0000256" key="4">
    <source>
        <dbReference type="ARBA" id="ARBA00022989"/>
    </source>
</evidence>
<dbReference type="EMBL" id="NOXU01000029">
    <property type="protein sequence ID" value="OYQ34196.1"/>
    <property type="molecule type" value="Genomic_DNA"/>
</dbReference>
<organism evidence="7 8">
    <name type="scientific">Niveispirillum lacus</name>
    <dbReference type="NCBI Taxonomy" id="1981099"/>
    <lineage>
        <taxon>Bacteria</taxon>
        <taxon>Pseudomonadati</taxon>
        <taxon>Pseudomonadota</taxon>
        <taxon>Alphaproteobacteria</taxon>
        <taxon>Rhodospirillales</taxon>
        <taxon>Azospirillaceae</taxon>
        <taxon>Niveispirillum</taxon>
    </lineage>
</organism>
<comment type="caution">
    <text evidence="7">The sequence shown here is derived from an EMBL/GenBank/DDBJ whole genome shotgun (WGS) entry which is preliminary data.</text>
</comment>
<dbReference type="PIRSF" id="PIRSF006324">
    <property type="entry name" value="LeuE"/>
    <property type="match status" value="1"/>
</dbReference>
<keyword evidence="5 6" id="KW-0472">Membrane</keyword>
<dbReference type="Proteomes" id="UP000216998">
    <property type="component" value="Unassembled WGS sequence"/>
</dbReference>
<dbReference type="Pfam" id="PF01810">
    <property type="entry name" value="LysE"/>
    <property type="match status" value="1"/>
</dbReference>
<evidence type="ECO:0000313" key="7">
    <source>
        <dbReference type="EMBL" id="OYQ34196.1"/>
    </source>
</evidence>
<feature type="transmembrane region" description="Helical" evidence="6">
    <location>
        <begin position="6"/>
        <end position="23"/>
    </location>
</feature>
<proteinExistence type="predicted"/>
<evidence type="ECO:0000256" key="6">
    <source>
        <dbReference type="SAM" id="Phobius"/>
    </source>
</evidence>